<protein>
    <submittedName>
        <fullName evidence="2">Uncharacterized protein</fullName>
    </submittedName>
</protein>
<dbReference type="Proteomes" id="UP000008281">
    <property type="component" value="Unassembled WGS sequence"/>
</dbReference>
<dbReference type="CTD" id="9823752"/>
<dbReference type="EMBL" id="DS268530">
    <property type="protein sequence ID" value="EFO87015.1"/>
    <property type="molecule type" value="Genomic_DNA"/>
</dbReference>
<dbReference type="InParanoid" id="E3N528"/>
<reference evidence="2" key="1">
    <citation type="submission" date="2007-07" db="EMBL/GenBank/DDBJ databases">
        <title>PCAP assembly of the Caenorhabditis remanei genome.</title>
        <authorList>
            <consortium name="The Caenorhabditis remanei Sequencing Consortium"/>
            <person name="Wilson R.K."/>
        </authorList>
    </citation>
    <scope>NUCLEOTIDE SEQUENCE [LARGE SCALE GENOMIC DNA]</scope>
    <source>
        <strain evidence="2">PB4641</strain>
    </source>
</reference>
<dbReference type="OMA" id="VFAYPYY"/>
<evidence type="ECO:0000313" key="2">
    <source>
        <dbReference type="EMBL" id="EFO87015.1"/>
    </source>
</evidence>
<accession>E3N528</accession>
<dbReference type="GeneID" id="9823752"/>
<evidence type="ECO:0000256" key="1">
    <source>
        <dbReference type="SAM" id="SignalP"/>
    </source>
</evidence>
<keyword evidence="3" id="KW-1185">Reference proteome</keyword>
<gene>
    <name evidence="2" type="ORF">CRE_19339</name>
</gene>
<name>E3N528_CAERE</name>
<dbReference type="eggNOG" id="ENOG502TJ48">
    <property type="taxonomic scope" value="Eukaryota"/>
</dbReference>
<feature type="signal peptide" evidence="1">
    <location>
        <begin position="1"/>
        <end position="17"/>
    </location>
</feature>
<proteinExistence type="predicted"/>
<dbReference type="KEGG" id="crq:GCK72_017202"/>
<feature type="chain" id="PRO_5003176872" evidence="1">
    <location>
        <begin position="18"/>
        <end position="105"/>
    </location>
</feature>
<dbReference type="RefSeq" id="XP_003096476.2">
    <property type="nucleotide sequence ID" value="XM_003096428.2"/>
</dbReference>
<sequence>MRFLIFSCIVFISAVMGYPYYQSPTNPYYQQPFKLWYTPQAYKIGTGVVPSSSGQINSGQIENPYDPYSSNNGYNQNPYNPYYPYYPYNWEDTYNTNYYNPYNNH</sequence>
<dbReference type="AlphaFoldDB" id="E3N528"/>
<dbReference type="FunCoup" id="E3N528">
    <property type="interactions" value="1079"/>
</dbReference>
<dbReference type="OrthoDB" id="10572267at2759"/>
<dbReference type="HOGENOM" id="CLU_2239094_0_0_1"/>
<evidence type="ECO:0000313" key="3">
    <source>
        <dbReference type="Proteomes" id="UP000008281"/>
    </source>
</evidence>
<keyword evidence="1" id="KW-0732">Signal</keyword>
<organism evidence="3">
    <name type="scientific">Caenorhabditis remanei</name>
    <name type="common">Caenorhabditis vulgaris</name>
    <dbReference type="NCBI Taxonomy" id="31234"/>
    <lineage>
        <taxon>Eukaryota</taxon>
        <taxon>Metazoa</taxon>
        <taxon>Ecdysozoa</taxon>
        <taxon>Nematoda</taxon>
        <taxon>Chromadorea</taxon>
        <taxon>Rhabditida</taxon>
        <taxon>Rhabditina</taxon>
        <taxon>Rhabditomorpha</taxon>
        <taxon>Rhabditoidea</taxon>
        <taxon>Rhabditidae</taxon>
        <taxon>Peloderinae</taxon>
        <taxon>Caenorhabditis</taxon>
    </lineage>
</organism>